<name>A0ABQ4E8X7_9ACTN</name>
<keyword evidence="2" id="KW-1185">Reference proteome</keyword>
<protein>
    <submittedName>
        <fullName evidence="1">Uncharacterized protein</fullName>
    </submittedName>
</protein>
<proteinExistence type="predicted"/>
<evidence type="ECO:0000313" key="2">
    <source>
        <dbReference type="Proteomes" id="UP000646749"/>
    </source>
</evidence>
<dbReference type="Proteomes" id="UP000646749">
    <property type="component" value="Unassembled WGS sequence"/>
</dbReference>
<organism evidence="1 2">
    <name type="scientific">Plantactinospora endophytica</name>
    <dbReference type="NCBI Taxonomy" id="673535"/>
    <lineage>
        <taxon>Bacteria</taxon>
        <taxon>Bacillati</taxon>
        <taxon>Actinomycetota</taxon>
        <taxon>Actinomycetes</taxon>
        <taxon>Micromonosporales</taxon>
        <taxon>Micromonosporaceae</taxon>
        <taxon>Plantactinospora</taxon>
    </lineage>
</organism>
<gene>
    <name evidence="1" type="ORF">Pen02_56730</name>
</gene>
<evidence type="ECO:0000313" key="1">
    <source>
        <dbReference type="EMBL" id="GIG90737.1"/>
    </source>
</evidence>
<dbReference type="EMBL" id="BONW01000029">
    <property type="protein sequence ID" value="GIG90737.1"/>
    <property type="molecule type" value="Genomic_DNA"/>
</dbReference>
<reference evidence="1 2" key="1">
    <citation type="submission" date="2021-01" db="EMBL/GenBank/DDBJ databases">
        <title>Whole genome shotgun sequence of Plantactinospora endophytica NBRC 110450.</title>
        <authorList>
            <person name="Komaki H."/>
            <person name="Tamura T."/>
        </authorList>
    </citation>
    <scope>NUCLEOTIDE SEQUENCE [LARGE SCALE GENOMIC DNA]</scope>
    <source>
        <strain evidence="1 2">NBRC 110450</strain>
    </source>
</reference>
<accession>A0ABQ4E8X7</accession>
<comment type="caution">
    <text evidence="1">The sequence shown here is derived from an EMBL/GenBank/DDBJ whole genome shotgun (WGS) entry which is preliminary data.</text>
</comment>
<sequence length="945" mass="103093">MYSVESSSTTELLQYLHESLHIQFRDLHHSRQQLESSSPVFALEHDLSGDDLDLLTSTIRFEVRKGLGASLRRWWLPFVVYAAESGYRYVGDEYWPSFEQSTPGWRSDQRPWVKTWFQRFATEYGGAVPTGAFASNFTIIAWPITHAVLPTYLQRQLAQLLFEFRGALTSDLLGDPASLGARLAHRASTYTERFRIFCENTTLVGQVAAALLSGDEEQTPYLLPSTLERIVEGLSEEQQARQWLKSAQRSASRVRGFQQRSAVTTGPTRMKVLSHATDPLLHLRLETTWTAYAELPDLTSLAAGQTAMYDQLRSSRGTVNGAVRAVPPSALLYSGQEVRLAKWPQPNQPFLQLERGDEKTNRMLAEQCVITPGPWWLFRRQGGGLAVEVKGKLVHPGRRYVLVGPEAATPAVIPWSAQVAIDVQGVSAYELSIPEQISESDAAALRNSGITVMSHVDIRPVGVVASAWDGDGDVEWLVGEPAMVGVSSDLLPQRCRVSVDGATYFLDWSPGEMELLFSLEGLAVGTHDLSAVLLGEGGRKLAAGSLDITIRDPQVRGEGASVGEGIRMLAAPARPTLSELWDERATVTIDGPAGASAELLIQLRASDDKVVAALKRSIRLPVDEGSWKAMAKSIRTDRRFSHAYDQSESCVVSVRQDGVGFATLTCERGFQPLRWHFTRSHDDHIVASLVDRTDGGSTTVELFDVEAPLISVPKVATEPFDVPARGGLAVAKAGDVTAAVVLPTNPNAVLRLPPQPAISSPSRSADEILHLARAHQQWLCADLPADIFATYEQQVVGDAIARSIGISIGGSHWARLERRLATASEAAEHLQAMQDAVGVLGPHKAIASTIASSLYKWLTPDSLLTGFEHVIMPRLAAHGITDKPATSRFLLMLAGRPGKITEWEPSEAESVLDRVLQSPILYRAARFAVLGTRALSDAAGGQRGF</sequence>